<reference evidence="15" key="1">
    <citation type="submission" date="2020-10" db="EMBL/GenBank/DDBJ databases">
        <title>Chromosome-scale genome assembly of the Allis shad, Alosa alosa.</title>
        <authorList>
            <person name="Margot Z."/>
            <person name="Christophe K."/>
            <person name="Cabau C."/>
            <person name="Louis A."/>
            <person name="Berthelot C."/>
            <person name="Parey E."/>
            <person name="Roest Crollius H."/>
            <person name="Montfort J."/>
            <person name="Robinson-Rechavi M."/>
            <person name="Bucao C."/>
            <person name="Bouchez O."/>
            <person name="Gislard M."/>
            <person name="Lluch J."/>
            <person name="Milhes M."/>
            <person name="Lampietro C."/>
            <person name="Lopez Roques C."/>
            <person name="Donnadieu C."/>
            <person name="Braasch I."/>
            <person name="Desvignes T."/>
            <person name="Postlethwait J."/>
            <person name="Bobe J."/>
            <person name="Guiguen Y."/>
        </authorList>
    </citation>
    <scope>NUCLEOTIDE SEQUENCE</scope>
    <source>
        <strain evidence="15">M-15738</strain>
        <tissue evidence="15">Blood</tissue>
    </source>
</reference>
<dbReference type="GO" id="GO:0001228">
    <property type="term" value="F:DNA-binding transcription activator activity, RNA polymerase II-specific"/>
    <property type="evidence" value="ECO:0007669"/>
    <property type="project" value="TreeGrafter"/>
</dbReference>
<dbReference type="PROSITE" id="PS00036">
    <property type="entry name" value="BZIP_BASIC"/>
    <property type="match status" value="1"/>
</dbReference>
<feature type="region of interest" description="Disordered" evidence="13">
    <location>
        <begin position="275"/>
        <end position="364"/>
    </location>
</feature>
<evidence type="ECO:0000256" key="8">
    <source>
        <dbReference type="ARBA" id="ARBA00023159"/>
    </source>
</evidence>
<evidence type="ECO:0000256" key="7">
    <source>
        <dbReference type="ARBA" id="ARBA00023125"/>
    </source>
</evidence>
<keyword evidence="6" id="KW-0090">Biological rhythms</keyword>
<evidence type="ECO:0000256" key="4">
    <source>
        <dbReference type="ARBA" id="ARBA00022491"/>
    </source>
</evidence>
<keyword evidence="8" id="KW-0010">Activator</keyword>
<dbReference type="SMART" id="SM00338">
    <property type="entry name" value="BRLZ"/>
    <property type="match status" value="1"/>
</dbReference>
<feature type="domain" description="BZIP" evidence="14">
    <location>
        <begin position="346"/>
        <end position="409"/>
    </location>
</feature>
<evidence type="ECO:0000313" key="16">
    <source>
        <dbReference type="Proteomes" id="UP000823561"/>
    </source>
</evidence>
<keyword evidence="10" id="KW-0539">Nucleus</keyword>
<feature type="region of interest" description="Disordered" evidence="13">
    <location>
        <begin position="27"/>
        <end position="75"/>
    </location>
</feature>
<dbReference type="FunFam" id="1.20.5.170:FF:000021">
    <property type="entry name" value="Cyclic AMP-dependent transcription factor ATF-4"/>
    <property type="match status" value="1"/>
</dbReference>
<comment type="similarity">
    <text evidence="2">Belongs to the bZIP family.</text>
</comment>
<dbReference type="CDD" id="cd14692">
    <property type="entry name" value="bZIP_ATF4"/>
    <property type="match status" value="1"/>
</dbReference>
<keyword evidence="16" id="KW-1185">Reference proteome</keyword>
<evidence type="ECO:0000313" key="15">
    <source>
        <dbReference type="EMBL" id="KAG5278815.1"/>
    </source>
</evidence>
<evidence type="ECO:0000259" key="14">
    <source>
        <dbReference type="PROSITE" id="PS50217"/>
    </source>
</evidence>
<evidence type="ECO:0000256" key="1">
    <source>
        <dbReference type="ARBA" id="ARBA00004123"/>
    </source>
</evidence>
<protein>
    <recommendedName>
        <fullName evidence="3">Cyclic AMP-dependent transcription factor ATF-4</fullName>
    </recommendedName>
    <alternativeName>
        <fullName evidence="11">Activating transcription factor 4</fullName>
    </alternativeName>
</protein>
<dbReference type="Pfam" id="PF00170">
    <property type="entry name" value="bZIP_1"/>
    <property type="match status" value="1"/>
</dbReference>
<accession>A0AAV6GVC0</accession>
<comment type="caution">
    <text evidence="15">The sequence shown here is derived from an EMBL/GenBank/DDBJ whole genome shotgun (WGS) entry which is preliminary data.</text>
</comment>
<dbReference type="GO" id="GO:1990589">
    <property type="term" value="C:ATF4-CREB1 transcription factor complex"/>
    <property type="evidence" value="ECO:0007669"/>
    <property type="project" value="TreeGrafter"/>
</dbReference>
<comment type="subcellular location">
    <subcellularLocation>
        <location evidence="1">Nucleus</location>
    </subcellularLocation>
</comment>
<dbReference type="SUPFAM" id="SSF57959">
    <property type="entry name" value="Leucine zipper domain"/>
    <property type="match status" value="1"/>
</dbReference>
<dbReference type="PROSITE" id="PS50217">
    <property type="entry name" value="BZIP"/>
    <property type="match status" value="1"/>
</dbReference>
<evidence type="ECO:0000256" key="11">
    <source>
        <dbReference type="ARBA" id="ARBA00032136"/>
    </source>
</evidence>
<keyword evidence="12" id="KW-0175">Coiled coil</keyword>
<keyword evidence="5" id="KW-0805">Transcription regulation</keyword>
<evidence type="ECO:0000256" key="9">
    <source>
        <dbReference type="ARBA" id="ARBA00023163"/>
    </source>
</evidence>
<dbReference type="GO" id="GO:1990590">
    <property type="term" value="C:ATF1-ATF4 transcription factor complex"/>
    <property type="evidence" value="ECO:0007669"/>
    <property type="project" value="TreeGrafter"/>
</dbReference>
<dbReference type="AlphaFoldDB" id="A0AAV6GVC0"/>
<keyword evidence="4" id="KW-0678">Repressor</keyword>
<dbReference type="EMBL" id="JADWDJ010000007">
    <property type="protein sequence ID" value="KAG5278815.1"/>
    <property type="molecule type" value="Genomic_DNA"/>
</dbReference>
<dbReference type="Proteomes" id="UP000823561">
    <property type="component" value="Chromosome 7"/>
</dbReference>
<dbReference type="InterPro" id="IPR004827">
    <property type="entry name" value="bZIP"/>
</dbReference>
<evidence type="ECO:0000256" key="12">
    <source>
        <dbReference type="SAM" id="Coils"/>
    </source>
</evidence>
<evidence type="ECO:0000256" key="13">
    <source>
        <dbReference type="SAM" id="MobiDB-lite"/>
    </source>
</evidence>
<feature type="compositionally biased region" description="Low complexity" evidence="13">
    <location>
        <begin position="40"/>
        <end position="63"/>
    </location>
</feature>
<dbReference type="GO" id="GO:0048511">
    <property type="term" value="P:rhythmic process"/>
    <property type="evidence" value="ECO:0007669"/>
    <property type="project" value="UniProtKB-KW"/>
</dbReference>
<organism evidence="15 16">
    <name type="scientific">Alosa alosa</name>
    <name type="common">allis shad</name>
    <dbReference type="NCBI Taxonomy" id="278164"/>
    <lineage>
        <taxon>Eukaryota</taxon>
        <taxon>Metazoa</taxon>
        <taxon>Chordata</taxon>
        <taxon>Craniata</taxon>
        <taxon>Vertebrata</taxon>
        <taxon>Euteleostomi</taxon>
        <taxon>Actinopterygii</taxon>
        <taxon>Neopterygii</taxon>
        <taxon>Teleostei</taxon>
        <taxon>Clupei</taxon>
        <taxon>Clupeiformes</taxon>
        <taxon>Clupeoidei</taxon>
        <taxon>Clupeidae</taxon>
        <taxon>Alosa</taxon>
    </lineage>
</organism>
<evidence type="ECO:0000256" key="3">
    <source>
        <dbReference type="ARBA" id="ARBA00018846"/>
    </source>
</evidence>
<evidence type="ECO:0000256" key="5">
    <source>
        <dbReference type="ARBA" id="ARBA00023015"/>
    </source>
</evidence>
<name>A0AAV6GVC0_9TELE</name>
<evidence type="ECO:0000256" key="10">
    <source>
        <dbReference type="ARBA" id="ARBA00023242"/>
    </source>
</evidence>
<dbReference type="PANTHER" id="PTHR13044">
    <property type="entry name" value="ACTIVATING TRANSCRIPTION FACTOR ATF 4/5"/>
    <property type="match status" value="1"/>
</dbReference>
<keyword evidence="7" id="KW-0238">DNA-binding</keyword>
<evidence type="ECO:0000256" key="2">
    <source>
        <dbReference type="ARBA" id="ARBA00007163"/>
    </source>
</evidence>
<proteinExistence type="inferred from homology"/>
<keyword evidence="9" id="KW-0804">Transcription</keyword>
<dbReference type="Gene3D" id="1.20.5.170">
    <property type="match status" value="1"/>
</dbReference>
<sequence>MSSLSSQLAMEDVGSLFLGPSLLMDDPLGPLLDDEEEPLSEGCASPHSFSSYADSSSSSSPLPCLSPPPSPPTLLGSKADLLTSLPWLSADELLNAHIGAENSKEDAFSGMDWMSEKIDLSDLDLDTLIGSYESPSSPEELLASLESHMDLGLDPLPFPDTSASSDLALSLLPEDPASPVTSPLPEPEVVATVPEPAALEIEIKSEPSSPAPSPSPATYTLELGSEVDILELEKVVSPVVAAATAGPDALQASSIVLSLSPAHIVVVLASPKEELSSMLSSCEEQSDSDSGIGSVAGSPPRQSSPPPSPRPGGSSRTKPYSKPDPDVANSPVGGKVKTVSGAPKVVEKKLKKMEQNKTAATRYRQKKRVEQDLLNSECMDLEKRNRDLAEKADSISREIQYLKDLLEEVRSAKNRKPKGSTA</sequence>
<dbReference type="GO" id="GO:0000977">
    <property type="term" value="F:RNA polymerase II transcription regulatory region sequence-specific DNA binding"/>
    <property type="evidence" value="ECO:0007669"/>
    <property type="project" value="TreeGrafter"/>
</dbReference>
<dbReference type="GO" id="GO:0042981">
    <property type="term" value="P:regulation of apoptotic process"/>
    <property type="evidence" value="ECO:0007669"/>
    <property type="project" value="UniProtKB-ARBA"/>
</dbReference>
<dbReference type="PANTHER" id="PTHR13044:SF2">
    <property type="entry name" value="CYCLIC AMP-DEPENDENT TRANSCRIPTION FACTOR ATF-4"/>
    <property type="match status" value="1"/>
</dbReference>
<feature type="coiled-coil region" evidence="12">
    <location>
        <begin position="371"/>
        <end position="398"/>
    </location>
</feature>
<feature type="compositionally biased region" description="Basic and acidic residues" evidence="13">
    <location>
        <begin position="345"/>
        <end position="355"/>
    </location>
</feature>
<gene>
    <name evidence="15" type="ORF">AALO_G00103050</name>
</gene>
<evidence type="ECO:0000256" key="6">
    <source>
        <dbReference type="ARBA" id="ARBA00023108"/>
    </source>
</evidence>
<dbReference type="InterPro" id="IPR046347">
    <property type="entry name" value="bZIP_sf"/>
</dbReference>